<evidence type="ECO:0000313" key="3">
    <source>
        <dbReference type="Proteomes" id="UP001341281"/>
    </source>
</evidence>
<protein>
    <submittedName>
        <fullName evidence="2">Uncharacterized protein</fullName>
    </submittedName>
</protein>
<evidence type="ECO:0000313" key="2">
    <source>
        <dbReference type="EMBL" id="WVZ98479.1"/>
    </source>
</evidence>
<organism evidence="2 3">
    <name type="scientific">Paspalum notatum var. saurae</name>
    <dbReference type="NCBI Taxonomy" id="547442"/>
    <lineage>
        <taxon>Eukaryota</taxon>
        <taxon>Viridiplantae</taxon>
        <taxon>Streptophyta</taxon>
        <taxon>Embryophyta</taxon>
        <taxon>Tracheophyta</taxon>
        <taxon>Spermatophyta</taxon>
        <taxon>Magnoliopsida</taxon>
        <taxon>Liliopsida</taxon>
        <taxon>Poales</taxon>
        <taxon>Poaceae</taxon>
        <taxon>PACMAD clade</taxon>
        <taxon>Panicoideae</taxon>
        <taxon>Andropogonodae</taxon>
        <taxon>Paspaleae</taxon>
        <taxon>Paspalinae</taxon>
        <taxon>Paspalum</taxon>
    </lineage>
</organism>
<feature type="compositionally biased region" description="Basic residues" evidence="1">
    <location>
        <begin position="1"/>
        <end position="10"/>
    </location>
</feature>
<reference evidence="2 3" key="1">
    <citation type="submission" date="2024-02" db="EMBL/GenBank/DDBJ databases">
        <title>High-quality chromosome-scale genome assembly of Pensacola bahiagrass (Paspalum notatum Flugge var. saurae).</title>
        <authorList>
            <person name="Vega J.M."/>
            <person name="Podio M."/>
            <person name="Orjuela J."/>
            <person name="Siena L.A."/>
            <person name="Pessino S.C."/>
            <person name="Combes M.C."/>
            <person name="Mariac C."/>
            <person name="Albertini E."/>
            <person name="Pupilli F."/>
            <person name="Ortiz J.P.A."/>
            <person name="Leblanc O."/>
        </authorList>
    </citation>
    <scope>NUCLEOTIDE SEQUENCE [LARGE SCALE GENOMIC DNA]</scope>
    <source>
        <strain evidence="2">R1</strain>
        <tissue evidence="2">Leaf</tissue>
    </source>
</reference>
<dbReference type="AlphaFoldDB" id="A0AAQ3UVL6"/>
<accession>A0AAQ3UVL6</accession>
<feature type="region of interest" description="Disordered" evidence="1">
    <location>
        <begin position="1"/>
        <end position="29"/>
    </location>
</feature>
<evidence type="ECO:0000256" key="1">
    <source>
        <dbReference type="SAM" id="MobiDB-lite"/>
    </source>
</evidence>
<sequence>MASLSRRRGERRPGNWRLASEPGSLDPPLPPIRCLHRLTSSPAPAAQKASRQVAVHSVVEKRAVTKELRHNYCNLNSEVAVCEVSPGVVVLMVSQCTRCLYGY</sequence>
<dbReference type="EMBL" id="CP144754">
    <property type="protein sequence ID" value="WVZ98479.1"/>
    <property type="molecule type" value="Genomic_DNA"/>
</dbReference>
<gene>
    <name evidence="2" type="ORF">U9M48_043919</name>
</gene>
<keyword evidence="3" id="KW-1185">Reference proteome</keyword>
<proteinExistence type="predicted"/>
<dbReference type="Proteomes" id="UP001341281">
    <property type="component" value="Chromosome 10"/>
</dbReference>
<name>A0AAQ3UVL6_PASNO</name>